<dbReference type="KEGG" id="gbc:GbCGDNIH3_1829"/>
<gene>
    <name evidence="1" type="ORF">GbCGDNIH3_1829</name>
</gene>
<evidence type="ECO:0000313" key="1">
    <source>
        <dbReference type="EMBL" id="AHJ63703.1"/>
    </source>
</evidence>
<name>A0AAN0RF39_9PROT</name>
<proteinExistence type="predicted"/>
<dbReference type="Proteomes" id="UP000019438">
    <property type="component" value="Chromosome"/>
</dbReference>
<accession>A0AAN0RF39</accession>
<organism evidence="1 2">
    <name type="scientific">Granulibacter bethesdensis</name>
    <dbReference type="NCBI Taxonomy" id="364410"/>
    <lineage>
        <taxon>Bacteria</taxon>
        <taxon>Pseudomonadati</taxon>
        <taxon>Pseudomonadota</taxon>
        <taxon>Alphaproteobacteria</taxon>
        <taxon>Acetobacterales</taxon>
        <taxon>Acetobacteraceae</taxon>
        <taxon>Granulibacter</taxon>
    </lineage>
</organism>
<sequence>MIFDLPTKEGISVMTVQFKPDETFRGNYNFKNSDEAILSFPFPFPEDEYMYSMNAEPHVRSGPSPSYHHAFDIDEHYIAECRERAIILEQDPKRCQVMPHLQIAEWDTLELLMDSLSTDYPQWFSLTKAADKWCWVNRLLTIEQNFIFGDASTLPLPPFEYITRQVQGDFTLQDQRDNNLFIEGGMVTSQADWSLNFDKGMSFHEWHAPVPLAHDMGVFDRALKFLLKLQYGQPVRRLNWTLTVNPRLDTSPENYAVWGPDRMTVTSENVRQKVHLRVELQSLFRLPRSNAILFSIRGYLASIEEIQRVPKWRRRLHRVIRDINPSIRTYKGFSRYYDTLVSALAAGDDGLPTSSGIQPDTDRLS</sequence>
<dbReference type="EMBL" id="CP003181">
    <property type="protein sequence ID" value="AHJ63703.1"/>
    <property type="molecule type" value="Genomic_DNA"/>
</dbReference>
<protein>
    <submittedName>
        <fullName evidence="1">Cytosolic protein</fullName>
    </submittedName>
</protein>
<dbReference type="InterPro" id="IPR021848">
    <property type="entry name" value="HODM_asu-like"/>
</dbReference>
<reference evidence="2" key="1">
    <citation type="submission" date="2012-06" db="EMBL/GenBank/DDBJ databases">
        <title>Genome analysis of multiple Granulibacter bethesdensis isolates demonstrates substantial genome diversity.</title>
        <authorList>
            <person name="Greenberg D.E."/>
            <person name="Porcella S.F."/>
            <person name="Zarember K."/>
            <person name="Zelazny A.M."/>
            <person name="Bruno D."/>
            <person name="Martens C."/>
            <person name="Barbian K.D."/>
            <person name="Jaske E."/>
            <person name="Holland S.M."/>
        </authorList>
    </citation>
    <scope>NUCLEOTIDE SEQUENCE [LARGE SCALE GENOMIC DNA]</scope>
    <source>
        <strain evidence="2">CGDNIH3</strain>
    </source>
</reference>
<dbReference type="AlphaFoldDB" id="A0AAN0RF39"/>
<dbReference type="Pfam" id="PF11927">
    <property type="entry name" value="HODM_asu-like"/>
    <property type="match status" value="1"/>
</dbReference>
<evidence type="ECO:0000313" key="2">
    <source>
        <dbReference type="Proteomes" id="UP000019438"/>
    </source>
</evidence>